<evidence type="ECO:0000256" key="5">
    <source>
        <dbReference type="ARBA" id="ARBA00023136"/>
    </source>
</evidence>
<dbReference type="VEuPathDB" id="PiroplasmaDB:BEWA_011820"/>
<dbReference type="RefSeq" id="XP_004832075.1">
    <property type="nucleotide sequence ID" value="XM_004832018.1"/>
</dbReference>
<dbReference type="PANTHER" id="PTHR22883">
    <property type="entry name" value="ZINC FINGER DHHC DOMAIN CONTAINING PROTEIN"/>
    <property type="match status" value="1"/>
</dbReference>
<dbReference type="PANTHER" id="PTHR22883:SF203">
    <property type="entry name" value="PALMITOYLTRANSFERASE"/>
    <property type="match status" value="1"/>
</dbReference>
<dbReference type="AlphaFoldDB" id="L1LBR7"/>
<dbReference type="GeneID" id="15804262"/>
<dbReference type="GO" id="GO:0006612">
    <property type="term" value="P:protein targeting to membrane"/>
    <property type="evidence" value="ECO:0007669"/>
    <property type="project" value="TreeGrafter"/>
</dbReference>
<evidence type="ECO:0000256" key="2">
    <source>
        <dbReference type="ARBA" id="ARBA00022679"/>
    </source>
</evidence>
<evidence type="ECO:0000256" key="7">
    <source>
        <dbReference type="RuleBase" id="RU079119"/>
    </source>
</evidence>
<comment type="domain">
    <text evidence="7">The DHHC domain is required for palmitoyltransferase activity.</text>
</comment>
<evidence type="ECO:0000256" key="1">
    <source>
        <dbReference type="ARBA" id="ARBA00004141"/>
    </source>
</evidence>
<comment type="catalytic activity">
    <reaction evidence="7">
        <text>L-cysteinyl-[protein] + hexadecanoyl-CoA = S-hexadecanoyl-L-cysteinyl-[protein] + CoA</text>
        <dbReference type="Rhea" id="RHEA:36683"/>
        <dbReference type="Rhea" id="RHEA-COMP:10131"/>
        <dbReference type="Rhea" id="RHEA-COMP:11032"/>
        <dbReference type="ChEBI" id="CHEBI:29950"/>
        <dbReference type="ChEBI" id="CHEBI:57287"/>
        <dbReference type="ChEBI" id="CHEBI:57379"/>
        <dbReference type="ChEBI" id="CHEBI:74151"/>
        <dbReference type="EC" id="2.3.1.225"/>
    </reaction>
</comment>
<keyword evidence="2 7" id="KW-0808">Transferase</keyword>
<dbReference type="InterPro" id="IPR001594">
    <property type="entry name" value="Palmitoyltrfase_DHHC"/>
</dbReference>
<feature type="domain" description="Palmitoyltransferase DHHC" evidence="8">
    <location>
        <begin position="131"/>
        <end position="264"/>
    </location>
</feature>
<evidence type="ECO:0000259" key="8">
    <source>
        <dbReference type="Pfam" id="PF01529"/>
    </source>
</evidence>
<evidence type="ECO:0000313" key="9">
    <source>
        <dbReference type="EMBL" id="EKX72623.1"/>
    </source>
</evidence>
<dbReference type="GO" id="GO:0016491">
    <property type="term" value="F:oxidoreductase activity"/>
    <property type="evidence" value="ECO:0007669"/>
    <property type="project" value="UniProtKB-KW"/>
</dbReference>
<dbReference type="EMBL" id="ACOU01000004">
    <property type="protein sequence ID" value="EKX72623.1"/>
    <property type="molecule type" value="Genomic_DNA"/>
</dbReference>
<organism evidence="9 10">
    <name type="scientific">Theileria equi strain WA</name>
    <dbReference type="NCBI Taxonomy" id="1537102"/>
    <lineage>
        <taxon>Eukaryota</taxon>
        <taxon>Sar</taxon>
        <taxon>Alveolata</taxon>
        <taxon>Apicomplexa</taxon>
        <taxon>Aconoidasida</taxon>
        <taxon>Piroplasmida</taxon>
        <taxon>Theileriidae</taxon>
        <taxon>Theileria</taxon>
    </lineage>
</organism>
<evidence type="ECO:0000256" key="3">
    <source>
        <dbReference type="ARBA" id="ARBA00022692"/>
    </source>
</evidence>
<dbReference type="Pfam" id="PF01529">
    <property type="entry name" value="DHHC"/>
    <property type="match status" value="1"/>
</dbReference>
<gene>
    <name evidence="9" type="ORF">BEWA_011820</name>
</gene>
<comment type="caution">
    <text evidence="9">The sequence shown here is derived from an EMBL/GenBank/DDBJ whole genome shotgun (WGS) entry which is preliminary data.</text>
</comment>
<protein>
    <recommendedName>
        <fullName evidence="7">Palmitoyltransferase</fullName>
        <ecNumber evidence="7">2.3.1.225</ecNumber>
    </recommendedName>
</protein>
<dbReference type="GO" id="GO:0005783">
    <property type="term" value="C:endoplasmic reticulum"/>
    <property type="evidence" value="ECO:0007669"/>
    <property type="project" value="TreeGrafter"/>
</dbReference>
<dbReference type="eggNOG" id="KOG1311">
    <property type="taxonomic scope" value="Eukaryota"/>
</dbReference>
<comment type="similarity">
    <text evidence="7">Belongs to the DHHC palmitoyltransferase family.</text>
</comment>
<keyword evidence="6 7" id="KW-0012">Acyltransferase</keyword>
<keyword evidence="3 7" id="KW-0812">Transmembrane</keyword>
<evidence type="ECO:0000256" key="6">
    <source>
        <dbReference type="ARBA" id="ARBA00023315"/>
    </source>
</evidence>
<dbReference type="GO" id="GO:0005794">
    <property type="term" value="C:Golgi apparatus"/>
    <property type="evidence" value="ECO:0007669"/>
    <property type="project" value="TreeGrafter"/>
</dbReference>
<dbReference type="InterPro" id="IPR039859">
    <property type="entry name" value="PFA4/ZDH16/20/ERF2-like"/>
</dbReference>
<name>L1LBR7_THEEQ</name>
<keyword evidence="10" id="KW-1185">Reference proteome</keyword>
<keyword evidence="9" id="KW-0560">Oxidoreductase</keyword>
<dbReference type="OrthoDB" id="1924421at2759"/>
<keyword evidence="4 7" id="KW-1133">Transmembrane helix</keyword>
<dbReference type="PROSITE" id="PS50216">
    <property type="entry name" value="DHHC"/>
    <property type="match status" value="1"/>
</dbReference>
<dbReference type="EC" id="2.3.1.225" evidence="7"/>
<dbReference type="KEGG" id="beq:BEWA_011820"/>
<feature type="transmembrane region" description="Helical" evidence="7">
    <location>
        <begin position="176"/>
        <end position="204"/>
    </location>
</feature>
<feature type="transmembrane region" description="Helical" evidence="7">
    <location>
        <begin position="34"/>
        <end position="54"/>
    </location>
</feature>
<dbReference type="STRING" id="1537102.L1LBR7"/>
<dbReference type="GO" id="GO:0019706">
    <property type="term" value="F:protein-cysteine S-palmitoyltransferase activity"/>
    <property type="evidence" value="ECO:0007669"/>
    <property type="project" value="UniProtKB-EC"/>
</dbReference>
<dbReference type="Proteomes" id="UP000031512">
    <property type="component" value="Unassembled WGS sequence"/>
</dbReference>
<feature type="transmembrane region" description="Helical" evidence="7">
    <location>
        <begin position="224"/>
        <end position="246"/>
    </location>
</feature>
<dbReference type="GO" id="GO:0016020">
    <property type="term" value="C:membrane"/>
    <property type="evidence" value="ECO:0007669"/>
    <property type="project" value="UniProtKB-SubCell"/>
</dbReference>
<feature type="transmembrane region" description="Helical" evidence="7">
    <location>
        <begin position="60"/>
        <end position="84"/>
    </location>
</feature>
<evidence type="ECO:0000256" key="4">
    <source>
        <dbReference type="ARBA" id="ARBA00022989"/>
    </source>
</evidence>
<evidence type="ECO:0000313" key="10">
    <source>
        <dbReference type="Proteomes" id="UP000031512"/>
    </source>
</evidence>
<sequence>MDDTTPCCVLRDIVHDKSTATYHRKNGFSLPIQFYQVVSYILGILLITLSWIIFLPNFGYAHFIPISLTVVFLAIAGLFVAVCCSDPADPNARAVLYGDKETGSNLTERTEVNDGDGQMRTKKDPERVVPKKSHCDVCKMVDSTSKHCNICNKCVIRFDHHCVWVNNCIGRSNYSLFFALILLSTVFTTFISVTSLVVIIQGHWSGEPQKSWIVFYGGCNSGLFFFLNYTFLILSVISALFLWQLLGLHCYLLYKGLTTFEYYTMRCRDLVNDQDKSSCWTWCVDRIIIDKKKLQRKREMKKQGGDNQV</sequence>
<accession>L1LBR7</accession>
<reference evidence="9 10" key="1">
    <citation type="journal article" date="2012" name="BMC Genomics">
        <title>Comparative genomic analysis and phylogenetic position of Theileria equi.</title>
        <authorList>
            <person name="Kappmeyer L.S."/>
            <person name="Thiagarajan M."/>
            <person name="Herndon D.R."/>
            <person name="Ramsay J.D."/>
            <person name="Caler E."/>
            <person name="Djikeng A."/>
            <person name="Gillespie J.J."/>
            <person name="Lau A.O."/>
            <person name="Roalson E.H."/>
            <person name="Silva J.C."/>
            <person name="Silva M.G."/>
            <person name="Suarez C.E."/>
            <person name="Ueti M.W."/>
            <person name="Nene V.M."/>
            <person name="Mealey R.H."/>
            <person name="Knowles D.P."/>
            <person name="Brayton K.A."/>
        </authorList>
    </citation>
    <scope>NUCLEOTIDE SEQUENCE [LARGE SCALE GENOMIC DNA]</scope>
    <source>
        <strain evidence="9 10">WA</strain>
    </source>
</reference>
<comment type="subcellular location">
    <subcellularLocation>
        <location evidence="1">Membrane</location>
        <topology evidence="1">Multi-pass membrane protein</topology>
    </subcellularLocation>
</comment>
<keyword evidence="5 7" id="KW-0472">Membrane</keyword>
<proteinExistence type="inferred from homology"/>